<feature type="chain" id="PRO_5012463232" evidence="1">
    <location>
        <begin position="30"/>
        <end position="514"/>
    </location>
</feature>
<keyword evidence="4" id="KW-1185">Reference proteome</keyword>
<dbReference type="RefSeq" id="WP_084842292.1">
    <property type="nucleotide sequence ID" value="NZ_ARYN01000012.1"/>
</dbReference>
<accession>A0A1Y1T1I6</accession>
<keyword evidence="3" id="KW-0119">Carbohydrate metabolism</keyword>
<feature type="domain" description="Endo-beta-1,6-galactanase-like" evidence="2">
    <location>
        <begin position="35"/>
        <end position="395"/>
    </location>
</feature>
<proteinExistence type="predicted"/>
<evidence type="ECO:0000313" key="3">
    <source>
        <dbReference type="EMBL" id="ORL44890.1"/>
    </source>
</evidence>
<keyword evidence="1" id="KW-0732">Signal</keyword>
<feature type="signal peptide" evidence="1">
    <location>
        <begin position="1"/>
        <end position="29"/>
    </location>
</feature>
<dbReference type="Gene3D" id="2.60.40.1180">
    <property type="entry name" value="Golgi alpha-mannosidase II"/>
    <property type="match status" value="1"/>
</dbReference>
<dbReference type="InterPro" id="IPR039514">
    <property type="entry name" value="6GAL-like"/>
</dbReference>
<dbReference type="Proteomes" id="UP000192746">
    <property type="component" value="Unassembled WGS sequence"/>
</dbReference>
<sequence length="514" mass="57851">MHNRSIYRILIILLLVGFSSFGQSSFENAASSVEQINIDTSVVYQNIDNFGASDAWSCQFVGLWPKEKKEKIASLLFSKEVDLDGKPKGIGLSLWRFNLGAGSSAQGAQSDIKDEWRRAESFLQEDGSYNFEKQKGQVWFAQKAKELGVDQLLLFSNSPPVKFTKNSKAYSSSGKASNLEKSQFQNFATYLTNAIIGLEKKGLSIDYVSPFNEPQWDWADAGQEGTPFWNQEIADFVRVLDSEITKKGLKTKIDIAEAGQINYLTREDNRPGRGDQITQFFKPESKNYLGNLTNLSRTISGHSYFTTSPNQKLIKEREILSESLETVEGLKFWMSEYCILGDNDGEIEGNGRDLSIDPALYMAKVIHSDLAIANASAWHWWTAISPYDYKDGLIYIDKNKQDGDFYESKMLWALGNYSRFIEPGSKRIKASVNTASSLLSSAYIDKANSKITLVIINSENKEKNIKPNLQDIEIQELKTYVTSKDYNLELIPNTKSNIKVPAKSIISLVYQIAL</sequence>
<dbReference type="GO" id="GO:0045493">
    <property type="term" value="P:xylan catabolic process"/>
    <property type="evidence" value="ECO:0007669"/>
    <property type="project" value="UniProtKB-KW"/>
</dbReference>
<dbReference type="EMBL" id="ARYN01000012">
    <property type="protein sequence ID" value="ORL44890.1"/>
    <property type="molecule type" value="Genomic_DNA"/>
</dbReference>
<dbReference type="Pfam" id="PF14587">
    <property type="entry name" value="Glyco_hydr_30_2"/>
    <property type="match status" value="1"/>
</dbReference>
<dbReference type="InterPro" id="IPR039743">
    <property type="entry name" value="6GAL/EXGAL"/>
</dbReference>
<gene>
    <name evidence="3" type="ORF">IIF7_13827</name>
</gene>
<evidence type="ECO:0000259" key="2">
    <source>
        <dbReference type="Pfam" id="PF14587"/>
    </source>
</evidence>
<reference evidence="3 4" key="1">
    <citation type="submission" date="2013-04" db="EMBL/GenBank/DDBJ databases">
        <title>Zunongwangia sp. 22II14-10F7 Genome Sequencing.</title>
        <authorList>
            <person name="Lai Q."/>
            <person name="Shao Z."/>
        </authorList>
    </citation>
    <scope>NUCLEOTIDE SEQUENCE [LARGE SCALE GENOMIC DNA]</scope>
    <source>
        <strain evidence="3 4">22II14-10F7</strain>
    </source>
</reference>
<keyword evidence="3" id="KW-0378">Hydrolase</keyword>
<name>A0A1Y1T1I6_9FLAO</name>
<evidence type="ECO:0000256" key="1">
    <source>
        <dbReference type="SAM" id="SignalP"/>
    </source>
</evidence>
<dbReference type="Gene3D" id="3.20.20.80">
    <property type="entry name" value="Glycosidases"/>
    <property type="match status" value="1"/>
</dbReference>
<dbReference type="GO" id="GO:0004553">
    <property type="term" value="F:hydrolase activity, hydrolyzing O-glycosyl compounds"/>
    <property type="evidence" value="ECO:0007669"/>
    <property type="project" value="InterPro"/>
</dbReference>
<dbReference type="SUPFAM" id="SSF51011">
    <property type="entry name" value="Glycosyl hydrolase domain"/>
    <property type="match status" value="1"/>
</dbReference>
<dbReference type="SUPFAM" id="SSF51445">
    <property type="entry name" value="(Trans)glycosidases"/>
    <property type="match status" value="1"/>
</dbReference>
<evidence type="ECO:0000313" key="4">
    <source>
        <dbReference type="Proteomes" id="UP000192746"/>
    </source>
</evidence>
<dbReference type="PANTHER" id="PTHR42767:SF1">
    <property type="entry name" value="ENDO-BETA-1,6-GALACTANASE-LIKE DOMAIN-CONTAINING PROTEIN"/>
    <property type="match status" value="1"/>
</dbReference>
<organism evidence="3 4">
    <name type="scientific">Zunongwangia atlantica 22II14-10F7</name>
    <dbReference type="NCBI Taxonomy" id="1185767"/>
    <lineage>
        <taxon>Bacteria</taxon>
        <taxon>Pseudomonadati</taxon>
        <taxon>Bacteroidota</taxon>
        <taxon>Flavobacteriia</taxon>
        <taxon>Flavobacteriales</taxon>
        <taxon>Flavobacteriaceae</taxon>
        <taxon>Zunongwangia</taxon>
    </lineage>
</organism>
<dbReference type="InterPro" id="IPR017853">
    <property type="entry name" value="GH"/>
</dbReference>
<keyword evidence="3" id="KW-0326">Glycosidase</keyword>
<keyword evidence="3" id="KW-0624">Polysaccharide degradation</keyword>
<keyword evidence="3" id="KW-0858">Xylan degradation</keyword>
<dbReference type="PANTHER" id="PTHR42767">
    <property type="entry name" value="ENDO-BETA-1,6-GALACTANASE"/>
    <property type="match status" value="1"/>
</dbReference>
<protein>
    <submittedName>
        <fullName evidence="3">Xylanase</fullName>
    </submittedName>
</protein>
<dbReference type="InterPro" id="IPR013780">
    <property type="entry name" value="Glyco_hydro_b"/>
</dbReference>
<dbReference type="OrthoDB" id="9806701at2"/>
<dbReference type="AlphaFoldDB" id="A0A1Y1T1I6"/>
<dbReference type="STRING" id="1185767.IIF7_13827"/>
<comment type="caution">
    <text evidence="3">The sequence shown here is derived from an EMBL/GenBank/DDBJ whole genome shotgun (WGS) entry which is preliminary data.</text>
</comment>